<comment type="caution">
    <text evidence="2">The sequence shown here is derived from an EMBL/GenBank/DDBJ whole genome shotgun (WGS) entry which is preliminary data.</text>
</comment>
<reference evidence="2" key="1">
    <citation type="submission" date="2020-11" db="EMBL/GenBank/DDBJ databases">
        <authorList>
            <consortium name="DOE Joint Genome Institute"/>
            <person name="Ahrendt S."/>
            <person name="Riley R."/>
            <person name="Andreopoulos W."/>
            <person name="Labutti K."/>
            <person name="Pangilinan J."/>
            <person name="Ruiz-Duenas F.J."/>
            <person name="Barrasa J.M."/>
            <person name="Sanchez-Garcia M."/>
            <person name="Camarero S."/>
            <person name="Miyauchi S."/>
            <person name="Serrano A."/>
            <person name="Linde D."/>
            <person name="Babiker R."/>
            <person name="Drula E."/>
            <person name="Ayuso-Fernandez I."/>
            <person name="Pacheco R."/>
            <person name="Padilla G."/>
            <person name="Ferreira P."/>
            <person name="Barriuso J."/>
            <person name="Kellner H."/>
            <person name="Castanera R."/>
            <person name="Alfaro M."/>
            <person name="Ramirez L."/>
            <person name="Pisabarro A.G."/>
            <person name="Kuo A."/>
            <person name="Tritt A."/>
            <person name="Lipzen A."/>
            <person name="He G."/>
            <person name="Yan M."/>
            <person name="Ng V."/>
            <person name="Cullen D."/>
            <person name="Martin F."/>
            <person name="Rosso M.-N."/>
            <person name="Henrissat B."/>
            <person name="Hibbett D."/>
            <person name="Martinez A.T."/>
            <person name="Grigoriev I.V."/>
        </authorList>
    </citation>
    <scope>NUCLEOTIDE SEQUENCE</scope>
    <source>
        <strain evidence="2">CBS 247.69</strain>
    </source>
</reference>
<dbReference type="InterPro" id="IPR036291">
    <property type="entry name" value="NAD(P)-bd_dom_sf"/>
</dbReference>
<feature type="non-terminal residue" evidence="2">
    <location>
        <position position="282"/>
    </location>
</feature>
<dbReference type="Proteomes" id="UP000807353">
    <property type="component" value="Unassembled WGS sequence"/>
</dbReference>
<dbReference type="InterPro" id="IPR051606">
    <property type="entry name" value="Polyketide_Oxido-like"/>
</dbReference>
<keyword evidence="3" id="KW-1185">Reference proteome</keyword>
<dbReference type="PANTHER" id="PTHR43355:SF2">
    <property type="entry name" value="FLAVIN REDUCTASE (NADPH)"/>
    <property type="match status" value="1"/>
</dbReference>
<evidence type="ECO:0000256" key="1">
    <source>
        <dbReference type="ARBA" id="ARBA00038376"/>
    </source>
</evidence>
<dbReference type="SUPFAM" id="SSF51735">
    <property type="entry name" value="NAD(P)-binding Rossmann-fold domains"/>
    <property type="match status" value="1"/>
</dbReference>
<protein>
    <recommendedName>
        <fullName evidence="4">NAD(P)-binding domain-containing protein</fullName>
    </recommendedName>
</protein>
<proteinExistence type="inferred from homology"/>
<dbReference type="EMBL" id="MU150331">
    <property type="protein sequence ID" value="KAF9458771.1"/>
    <property type="molecule type" value="Genomic_DNA"/>
</dbReference>
<evidence type="ECO:0000313" key="3">
    <source>
        <dbReference type="Proteomes" id="UP000807353"/>
    </source>
</evidence>
<dbReference type="GO" id="GO:0042602">
    <property type="term" value="F:riboflavin reductase (NADPH) activity"/>
    <property type="evidence" value="ECO:0007669"/>
    <property type="project" value="TreeGrafter"/>
</dbReference>
<dbReference type="PANTHER" id="PTHR43355">
    <property type="entry name" value="FLAVIN REDUCTASE (NADPH)"/>
    <property type="match status" value="1"/>
</dbReference>
<name>A0A9P5XZX9_9AGAR</name>
<evidence type="ECO:0008006" key="4">
    <source>
        <dbReference type="Google" id="ProtNLM"/>
    </source>
</evidence>
<evidence type="ECO:0000313" key="2">
    <source>
        <dbReference type="EMBL" id="KAF9458771.1"/>
    </source>
</evidence>
<dbReference type="GO" id="GO:0004074">
    <property type="term" value="F:biliverdin reductase [NAD(P)H] activity"/>
    <property type="evidence" value="ECO:0007669"/>
    <property type="project" value="TreeGrafter"/>
</dbReference>
<comment type="similarity">
    <text evidence="1">Belongs to the avfA family.</text>
</comment>
<dbReference type="Gene3D" id="3.40.50.720">
    <property type="entry name" value="NAD(P)-binding Rossmann-like Domain"/>
    <property type="match status" value="1"/>
</dbReference>
<sequence>MSQNILVIGGSRNIGYVATLKFLSLGANATFLLRSPSVFDQDVHIQGYVKSGKVRLVKGDALNETDVQRAWNEASAVGTVDVLLFTVGGEPKFHPTKGFVISPVNLVTQCLLNALCTMPRTSPQPRIIAITSVGLTRTSHAALPLALKALYSFFLASPHKDKIGVERIMAHCAGWEWDTREDGNPGEAIMGPGDWKTRTGLPEAGTLKRVLVIRPAMFTDGESVGDKGAQEGKKGKGKEPYRVSEAEIGGYTISRKDVAHFVVDAVTNRWDEFEGRRINICY</sequence>
<accession>A0A9P5XZX9</accession>
<dbReference type="AlphaFoldDB" id="A0A9P5XZX9"/>
<dbReference type="OrthoDB" id="63935at2759"/>
<gene>
    <name evidence="2" type="ORF">BDZ94DRAFT_1200535</name>
</gene>
<organism evidence="2 3">
    <name type="scientific">Collybia nuda</name>
    <dbReference type="NCBI Taxonomy" id="64659"/>
    <lineage>
        <taxon>Eukaryota</taxon>
        <taxon>Fungi</taxon>
        <taxon>Dikarya</taxon>
        <taxon>Basidiomycota</taxon>
        <taxon>Agaricomycotina</taxon>
        <taxon>Agaricomycetes</taxon>
        <taxon>Agaricomycetidae</taxon>
        <taxon>Agaricales</taxon>
        <taxon>Tricholomatineae</taxon>
        <taxon>Clitocybaceae</taxon>
        <taxon>Collybia</taxon>
    </lineage>
</organism>